<dbReference type="Gene3D" id="3.30.200.160">
    <property type="entry name" value="TFIIIC, subcomplex tauA, subunit Sfc1, barrel domain"/>
    <property type="match status" value="1"/>
</dbReference>
<evidence type="ECO:0000313" key="8">
    <source>
        <dbReference type="EMBL" id="KAJ6645869.1"/>
    </source>
</evidence>
<dbReference type="Pfam" id="PF09734">
    <property type="entry name" value="Tau95"/>
    <property type="match status" value="1"/>
</dbReference>
<dbReference type="InterPro" id="IPR041499">
    <property type="entry name" value="Tfc1/Sfc1_N"/>
</dbReference>
<dbReference type="GO" id="GO:0005634">
    <property type="term" value="C:nucleus"/>
    <property type="evidence" value="ECO:0007669"/>
    <property type="project" value="UniProtKB-SubCell"/>
</dbReference>
<dbReference type="PANTHER" id="PTHR13230:SF5">
    <property type="entry name" value="GENERAL TRANSCRIPTION FACTOR 3C POLYPEPTIDE 5"/>
    <property type="match status" value="1"/>
</dbReference>
<sequence>MTLHSTTNFFGFDVDKSTKSNKNRKMEPMRLYNSYQTFVRVEYPGIVKNVDNMLATLGGINTVSEVFSTPNRRLPLRFSPNNIFCKPAYGDQQNTTGMLVKVKIRKQKNNNKIISADASIVAMVDTSYEFNSLSDFQYLAIHKDSSSSAARCIYDDVVPKGILESSWITEEKSIPYFLVPQAFSRFDTPLQKLFKRELLPESNDDNLIGKTRVRRQKHATYLTFSLSIKIPEKPHPASFDYLNSNFVSTEDYAAVKDLLDKRPIATRMYIAYETKIQLSKLKYILPTLAYYFTTGPWRVMWVRFGYDPRKDFESRYYQQFDYRLRTQVGCKDLVDLKRTNKIHVPNTKPVRQTIIDREIVRKQEISYSPYFEIGSLPQSRQCIYQYCDIRVPKIQEMLDKIPTPSSGATCNEKSGWLPLGFDDLCRDIMSGIIKEHVLKYGFTSAEQTDNDSGDSDADDNYGDETEDLDQQINDSSDVD</sequence>
<dbReference type="GO" id="GO:0006384">
    <property type="term" value="P:transcription initiation at RNA polymerase III promoter"/>
    <property type="evidence" value="ECO:0007669"/>
    <property type="project" value="InterPro"/>
</dbReference>
<proteinExistence type="predicted"/>
<dbReference type="EMBL" id="WJQU01000001">
    <property type="protein sequence ID" value="KAJ6645869.1"/>
    <property type="molecule type" value="Genomic_DNA"/>
</dbReference>
<evidence type="ECO:0000313" key="9">
    <source>
        <dbReference type="Proteomes" id="UP001151699"/>
    </source>
</evidence>
<evidence type="ECO:0000256" key="3">
    <source>
        <dbReference type="ARBA" id="ARBA00023163"/>
    </source>
</evidence>
<gene>
    <name evidence="8" type="primary">GTF3C5</name>
    <name evidence="8" type="ORF">Bhyg_01078</name>
</gene>
<dbReference type="FunFam" id="3.30.200.160:FF:000002">
    <property type="entry name" value="Transcription factor IIIC, subunit 5"/>
    <property type="match status" value="1"/>
</dbReference>
<dbReference type="InterPro" id="IPR019136">
    <property type="entry name" value="TF_IIIC_su-5_HTH"/>
</dbReference>
<dbReference type="AlphaFoldDB" id="A0A9Q0N915"/>
<dbReference type="InterPro" id="IPR042536">
    <property type="entry name" value="TFIIIC_tauA_Sfc1"/>
</dbReference>
<reference evidence="8" key="1">
    <citation type="submission" date="2022-07" db="EMBL/GenBank/DDBJ databases">
        <authorList>
            <person name="Trinca V."/>
            <person name="Uliana J.V.C."/>
            <person name="Torres T.T."/>
            <person name="Ward R.J."/>
            <person name="Monesi N."/>
        </authorList>
    </citation>
    <scope>NUCLEOTIDE SEQUENCE</scope>
    <source>
        <strain evidence="8">HSMRA1968</strain>
        <tissue evidence="8">Whole embryos</tissue>
    </source>
</reference>
<dbReference type="Proteomes" id="UP001151699">
    <property type="component" value="Chromosome A"/>
</dbReference>
<evidence type="ECO:0000259" key="6">
    <source>
        <dbReference type="Pfam" id="PF09734"/>
    </source>
</evidence>
<feature type="domain" description="Transcription factor IIIC subunit Tfc1/Sfc1 triple barrel" evidence="7">
    <location>
        <begin position="40"/>
        <end position="139"/>
    </location>
</feature>
<feature type="compositionally biased region" description="Polar residues" evidence="5">
    <location>
        <begin position="470"/>
        <end position="479"/>
    </location>
</feature>
<keyword evidence="3" id="KW-0804">Transcription</keyword>
<organism evidence="8 9">
    <name type="scientific">Pseudolycoriella hygida</name>
    <dbReference type="NCBI Taxonomy" id="35572"/>
    <lineage>
        <taxon>Eukaryota</taxon>
        <taxon>Metazoa</taxon>
        <taxon>Ecdysozoa</taxon>
        <taxon>Arthropoda</taxon>
        <taxon>Hexapoda</taxon>
        <taxon>Insecta</taxon>
        <taxon>Pterygota</taxon>
        <taxon>Neoptera</taxon>
        <taxon>Endopterygota</taxon>
        <taxon>Diptera</taxon>
        <taxon>Nematocera</taxon>
        <taxon>Sciaroidea</taxon>
        <taxon>Sciaridae</taxon>
        <taxon>Pseudolycoriella</taxon>
    </lineage>
</organism>
<dbReference type="OrthoDB" id="5598268at2759"/>
<dbReference type="InterPro" id="IPR040454">
    <property type="entry name" value="TF_IIIC_Tfc1/Sfc1"/>
</dbReference>
<keyword evidence="9" id="KW-1185">Reference proteome</keyword>
<dbReference type="Pfam" id="PF17682">
    <property type="entry name" value="Tau95_N"/>
    <property type="match status" value="1"/>
</dbReference>
<dbReference type="GO" id="GO:0000127">
    <property type="term" value="C:transcription factor TFIIIC complex"/>
    <property type="evidence" value="ECO:0007669"/>
    <property type="project" value="InterPro"/>
</dbReference>
<evidence type="ECO:0000256" key="2">
    <source>
        <dbReference type="ARBA" id="ARBA00023125"/>
    </source>
</evidence>
<comment type="subcellular location">
    <subcellularLocation>
        <location evidence="1">Nucleus</location>
    </subcellularLocation>
</comment>
<feature type="region of interest" description="Disordered" evidence="5">
    <location>
        <begin position="445"/>
        <end position="479"/>
    </location>
</feature>
<protein>
    <submittedName>
        <fullName evidence="8">General transcription factor 3C polypeptide 5</fullName>
    </submittedName>
</protein>
<evidence type="ECO:0000256" key="1">
    <source>
        <dbReference type="ARBA" id="ARBA00004123"/>
    </source>
</evidence>
<dbReference type="PANTHER" id="PTHR13230">
    <property type="entry name" value="GENERAL TRANSCRIPTION FACTOR IIIC, POLYPEPTIDE 5"/>
    <property type="match status" value="1"/>
</dbReference>
<dbReference type="GO" id="GO:0001003">
    <property type="term" value="F:RNA polymerase III type 2 promoter sequence-specific DNA binding"/>
    <property type="evidence" value="ECO:0007669"/>
    <property type="project" value="TreeGrafter"/>
</dbReference>
<comment type="caution">
    <text evidence="8">The sequence shown here is derived from an EMBL/GenBank/DDBJ whole genome shotgun (WGS) entry which is preliminary data.</text>
</comment>
<feature type="compositionally biased region" description="Acidic residues" evidence="5">
    <location>
        <begin position="448"/>
        <end position="469"/>
    </location>
</feature>
<evidence type="ECO:0000256" key="4">
    <source>
        <dbReference type="ARBA" id="ARBA00023242"/>
    </source>
</evidence>
<name>A0A9Q0N915_9DIPT</name>
<keyword evidence="4" id="KW-0539">Nucleus</keyword>
<accession>A0A9Q0N915</accession>
<evidence type="ECO:0000259" key="7">
    <source>
        <dbReference type="Pfam" id="PF17682"/>
    </source>
</evidence>
<evidence type="ECO:0000256" key="5">
    <source>
        <dbReference type="SAM" id="MobiDB-lite"/>
    </source>
</evidence>
<feature type="domain" description="Transcription factor IIIC subunit 5 HTH" evidence="6">
    <location>
        <begin position="177"/>
        <end position="323"/>
    </location>
</feature>
<dbReference type="GO" id="GO:0001002">
    <property type="term" value="F:RNA polymerase III type 1 promoter sequence-specific DNA binding"/>
    <property type="evidence" value="ECO:0007669"/>
    <property type="project" value="TreeGrafter"/>
</dbReference>
<keyword evidence="2" id="KW-0238">DNA-binding</keyword>